<keyword evidence="4" id="KW-0255">Endonuclease</keyword>
<dbReference type="SUPFAM" id="SSF47781">
    <property type="entry name" value="RuvA domain 2-like"/>
    <property type="match status" value="1"/>
</dbReference>
<evidence type="ECO:0000313" key="12">
    <source>
        <dbReference type="Proteomes" id="UP000031056"/>
    </source>
</evidence>
<dbReference type="CDD" id="cd20078">
    <property type="entry name" value="XPF_nuclease_XPF_euk"/>
    <property type="match status" value="1"/>
</dbReference>
<evidence type="ECO:0000256" key="6">
    <source>
        <dbReference type="ARBA" id="ARBA00022801"/>
    </source>
</evidence>
<dbReference type="GO" id="GO:0000724">
    <property type="term" value="P:double-strand break repair via homologous recombination"/>
    <property type="evidence" value="ECO:0007669"/>
    <property type="project" value="TreeGrafter"/>
</dbReference>
<dbReference type="GO" id="GO:0000110">
    <property type="term" value="C:nucleotide-excision repair factor 1 complex"/>
    <property type="evidence" value="ECO:0007669"/>
    <property type="project" value="TreeGrafter"/>
</dbReference>
<protein>
    <submittedName>
        <fullName evidence="11">ERCC4-type nuclease</fullName>
    </submittedName>
</protein>
<accession>A0A0B2UIG5</accession>
<evidence type="ECO:0000256" key="4">
    <source>
        <dbReference type="ARBA" id="ARBA00022759"/>
    </source>
</evidence>
<dbReference type="GO" id="GO:1901255">
    <property type="term" value="P:nucleotide-excision repair involved in interstrand cross-link repair"/>
    <property type="evidence" value="ECO:0007669"/>
    <property type="project" value="TreeGrafter"/>
</dbReference>
<dbReference type="InterPro" id="IPR047520">
    <property type="entry name" value="XPF_nuclease"/>
</dbReference>
<keyword evidence="9" id="KW-0539">Nucleus</keyword>
<dbReference type="EMBL" id="JOKQ01000009">
    <property type="protein sequence ID" value="KHN69148.1"/>
    <property type="molecule type" value="Genomic_DNA"/>
</dbReference>
<dbReference type="Pfam" id="PF02732">
    <property type="entry name" value="ERCC4"/>
    <property type="match status" value="1"/>
</dbReference>
<dbReference type="FunCoup" id="A0A0B2UIG5">
    <property type="interactions" value="201"/>
</dbReference>
<evidence type="ECO:0000256" key="2">
    <source>
        <dbReference type="ARBA" id="ARBA00010015"/>
    </source>
</evidence>
<keyword evidence="6" id="KW-0378">Hydrolase</keyword>
<dbReference type="InterPro" id="IPR010994">
    <property type="entry name" value="RuvA_2-like"/>
</dbReference>
<dbReference type="InterPro" id="IPR011335">
    <property type="entry name" value="Restrct_endonuc-II-like"/>
</dbReference>
<dbReference type="GO" id="GO:0000014">
    <property type="term" value="F:single-stranded DNA endodeoxyribonuclease activity"/>
    <property type="evidence" value="ECO:0007669"/>
    <property type="project" value="TreeGrafter"/>
</dbReference>
<dbReference type="InParanoid" id="A0A0B2UIG5"/>
<sequence length="756" mass="87362">MLEYEEDIHKQIEGQSFLLVMGGGLNIQSAINRCIDPYLNANSFVLLINFGDEDKEFVLGVESPHMHNVGMHPRKSRTQMYQTGGVYVAGSRVFISDMLDGTIDAKKVNCLIICNAETMTEASPESFIIHIFRSKNADGHIKAFSESPVHLALGFSPLAKKLRCLKVSKVLFFPRFHSKVEKSLNTDLDIEEIKFKMPKKVGEIQVVLMEIIDSLLKLVLKGNDRDQINSGMIISGNIYRIFKHLKILPVNNTWNNGSGSVIDDLCEMKTLVFFLFSCDPGSLYKYVGNMVKRQIELGKNSTWLNLDASHVLVDKARELFHDAIQKSDYSITCGESILNQKHKRIDIQNEIEILQTLPEDALKIFYRLNPKMNKLLEIIEQSSDVRMIILVSNNQVKDSLLSVFALYRHVNNDECASLDTIRVLTHHEFKYDTHDYECAVLFESSQDSIRKIERYGTTHSIKAYFLMYSNSLEEHRYLEEIRMEKQCFEKLIEERSRLPLCLDNLEDQIDLEDECIDRKYTVVVDSRELRAELPFFLFRTKNVLHVSTLSIGDYLLSPSICIERKSIADFQSSLSSGRLYAQASMMCYRYAFPILLLEFDGRPCLSDYYRYEQDTFRNSILCKFVLLLFNFGTLRVVWSDCRLFSVKVIRDLQRKECLDEVQEMEVGMNPELVDVLLSIPGITQFNIWKVRKGFRSLRDLAFSTMERLKSVLGEKISVMVHKFFRQAVVVSKISLKEVDQCQYATDYESEQKRRLI</sequence>
<evidence type="ECO:0000256" key="1">
    <source>
        <dbReference type="ARBA" id="ARBA00004123"/>
    </source>
</evidence>
<dbReference type="PANTHER" id="PTHR10150:SF0">
    <property type="entry name" value="DNA REPAIR ENDONUCLEASE XPF"/>
    <property type="match status" value="1"/>
</dbReference>
<evidence type="ECO:0000256" key="7">
    <source>
        <dbReference type="ARBA" id="ARBA00023125"/>
    </source>
</evidence>
<dbReference type="SMART" id="SM00891">
    <property type="entry name" value="ERCC4"/>
    <property type="match status" value="1"/>
</dbReference>
<feature type="domain" description="ERCC4" evidence="10">
    <location>
        <begin position="521"/>
        <end position="601"/>
    </location>
</feature>
<dbReference type="STRING" id="1354746.A0A0B2UIG5"/>
<reference evidence="11 12" key="1">
    <citation type="journal article" date="2014" name="MBio">
        <title>The Ordospora colligata genome; evolution of extreme reduction in microsporidia and host-to-parasite horizontal gene transfer.</title>
        <authorList>
            <person name="Pombert J.-F."/>
            <person name="Haag K.L."/>
            <person name="Beidas S."/>
            <person name="Ebert D."/>
            <person name="Keeling P.J."/>
        </authorList>
    </citation>
    <scope>NUCLEOTIDE SEQUENCE [LARGE SCALE GENOMIC DNA]</scope>
    <source>
        <strain evidence="11 12">OC4</strain>
    </source>
</reference>
<dbReference type="Proteomes" id="UP000031056">
    <property type="component" value="Unassembled WGS sequence"/>
</dbReference>
<keyword evidence="5" id="KW-0227">DNA damage</keyword>
<dbReference type="AlphaFoldDB" id="A0A0B2UIG5"/>
<evidence type="ECO:0000259" key="10">
    <source>
        <dbReference type="SMART" id="SM00891"/>
    </source>
</evidence>
<dbReference type="RefSeq" id="XP_014563190.1">
    <property type="nucleotide sequence ID" value="XM_014707704.1"/>
</dbReference>
<dbReference type="SUPFAM" id="SSF52980">
    <property type="entry name" value="Restriction endonuclease-like"/>
    <property type="match status" value="1"/>
</dbReference>
<evidence type="ECO:0000256" key="3">
    <source>
        <dbReference type="ARBA" id="ARBA00022722"/>
    </source>
</evidence>
<evidence type="ECO:0000256" key="9">
    <source>
        <dbReference type="ARBA" id="ARBA00023242"/>
    </source>
</evidence>
<comment type="subcellular location">
    <subcellularLocation>
        <location evidence="1">Nucleus</location>
    </subcellularLocation>
</comment>
<name>A0A0B2UIG5_9MICR</name>
<evidence type="ECO:0000313" key="11">
    <source>
        <dbReference type="EMBL" id="KHN69148.1"/>
    </source>
</evidence>
<evidence type="ECO:0000256" key="5">
    <source>
        <dbReference type="ARBA" id="ARBA00022763"/>
    </source>
</evidence>
<dbReference type="GO" id="GO:0003684">
    <property type="term" value="F:damaged DNA binding"/>
    <property type="evidence" value="ECO:0007669"/>
    <property type="project" value="TreeGrafter"/>
</dbReference>
<dbReference type="VEuPathDB" id="MicrosporidiaDB:M896_090740"/>
<keyword evidence="3" id="KW-0540">Nuclease</keyword>
<dbReference type="OrthoDB" id="361020at2759"/>
<organism evidence="11 12">
    <name type="scientific">Ordospora colligata OC4</name>
    <dbReference type="NCBI Taxonomy" id="1354746"/>
    <lineage>
        <taxon>Eukaryota</taxon>
        <taxon>Fungi</taxon>
        <taxon>Fungi incertae sedis</taxon>
        <taxon>Microsporidia</taxon>
        <taxon>Ordosporidae</taxon>
        <taxon>Ordospora</taxon>
    </lineage>
</organism>
<proteinExistence type="inferred from homology"/>
<dbReference type="InterPro" id="IPR006166">
    <property type="entry name" value="ERCC4_domain"/>
</dbReference>
<comment type="caution">
    <text evidence="11">The sequence shown here is derived from an EMBL/GenBank/DDBJ whole genome shotgun (WGS) entry which is preliminary data.</text>
</comment>
<evidence type="ECO:0000256" key="8">
    <source>
        <dbReference type="ARBA" id="ARBA00023204"/>
    </source>
</evidence>
<keyword evidence="12" id="KW-1185">Reference proteome</keyword>
<dbReference type="GeneID" id="26262288"/>
<dbReference type="GO" id="GO:0000712">
    <property type="term" value="P:resolution of meiotic recombination intermediates"/>
    <property type="evidence" value="ECO:0007669"/>
    <property type="project" value="TreeGrafter"/>
</dbReference>
<keyword evidence="8" id="KW-0234">DNA repair</keyword>
<dbReference type="Gene3D" id="1.10.150.20">
    <property type="entry name" value="5' to 3' exonuclease, C-terminal subdomain"/>
    <property type="match status" value="1"/>
</dbReference>
<keyword evidence="7" id="KW-0238">DNA-binding</keyword>
<gene>
    <name evidence="11" type="ORF">M896_090740</name>
</gene>
<dbReference type="HOGENOM" id="CLU_002265_2_0_1"/>
<dbReference type="GO" id="GO:0003697">
    <property type="term" value="F:single-stranded DNA binding"/>
    <property type="evidence" value="ECO:0007669"/>
    <property type="project" value="TreeGrafter"/>
</dbReference>
<dbReference type="Gene3D" id="3.40.50.10130">
    <property type="match status" value="1"/>
</dbReference>
<dbReference type="PANTHER" id="PTHR10150">
    <property type="entry name" value="DNA REPAIR ENDONUCLEASE XPF"/>
    <property type="match status" value="1"/>
</dbReference>
<comment type="similarity">
    <text evidence="2">Belongs to the XPF family.</text>
</comment>